<evidence type="ECO:0000256" key="4">
    <source>
        <dbReference type="ARBA" id="ARBA00022737"/>
    </source>
</evidence>
<comment type="subcellular location">
    <subcellularLocation>
        <location evidence="1">Membrane</location>
        <topology evidence="1">Multi-pass membrane protein</topology>
    </subcellularLocation>
</comment>
<dbReference type="SUPFAM" id="SSF103506">
    <property type="entry name" value="Mitochondrial carrier"/>
    <property type="match status" value="1"/>
</dbReference>
<dbReference type="GO" id="GO:1904983">
    <property type="term" value="P:glycine import into mitochondrion"/>
    <property type="evidence" value="ECO:0007669"/>
    <property type="project" value="TreeGrafter"/>
</dbReference>
<organism evidence="8">
    <name type="scientific">Auxenochlorella protothecoides</name>
    <name type="common">Green microalga</name>
    <name type="synonym">Chlorella protothecoides</name>
    <dbReference type="NCBI Taxonomy" id="3075"/>
    <lineage>
        <taxon>Eukaryota</taxon>
        <taxon>Viridiplantae</taxon>
        <taxon>Chlorophyta</taxon>
        <taxon>core chlorophytes</taxon>
        <taxon>Trebouxiophyceae</taxon>
        <taxon>Chlorellales</taxon>
        <taxon>Chlorellaceae</taxon>
        <taxon>Auxenochlorella</taxon>
    </lineage>
</organism>
<evidence type="ECO:0000256" key="5">
    <source>
        <dbReference type="ARBA" id="ARBA00023136"/>
    </source>
</evidence>
<dbReference type="PROSITE" id="PS50920">
    <property type="entry name" value="SOLCAR"/>
    <property type="match status" value="3"/>
</dbReference>
<keyword evidence="5 6" id="KW-0472">Membrane</keyword>
<dbReference type="PROSITE" id="PS51257">
    <property type="entry name" value="PROKAR_LIPOPROTEIN"/>
    <property type="match status" value="1"/>
</dbReference>
<comment type="similarity">
    <text evidence="7">Belongs to the mitochondrial carrier (TC 2.A.29) family.</text>
</comment>
<dbReference type="Gene3D" id="1.50.40.10">
    <property type="entry name" value="Mitochondrial carrier domain"/>
    <property type="match status" value="1"/>
</dbReference>
<gene>
    <name evidence="8" type="ORF">g.31323</name>
</gene>
<dbReference type="PRINTS" id="PR00926">
    <property type="entry name" value="MITOCARRIER"/>
</dbReference>
<keyword evidence="2 7" id="KW-0813">Transport</keyword>
<evidence type="ECO:0000256" key="1">
    <source>
        <dbReference type="ARBA" id="ARBA00004141"/>
    </source>
</evidence>
<dbReference type="Pfam" id="PF00153">
    <property type="entry name" value="Mito_carr"/>
    <property type="match status" value="3"/>
</dbReference>
<dbReference type="InterPro" id="IPR023395">
    <property type="entry name" value="MCP_dom_sf"/>
</dbReference>
<dbReference type="PANTHER" id="PTHR46181">
    <property type="entry name" value="MITOCHONDRIAL GLYCINE TRANSPORTER"/>
    <property type="match status" value="1"/>
</dbReference>
<dbReference type="InterPro" id="IPR018108">
    <property type="entry name" value="MCP_transmembrane"/>
</dbReference>
<dbReference type="AlphaFoldDB" id="A0A1D2ACB4"/>
<evidence type="ECO:0000256" key="6">
    <source>
        <dbReference type="PROSITE-ProRule" id="PRU00282"/>
    </source>
</evidence>
<evidence type="ECO:0000256" key="3">
    <source>
        <dbReference type="ARBA" id="ARBA00022692"/>
    </source>
</evidence>
<dbReference type="GO" id="GO:0015187">
    <property type="term" value="F:glycine transmembrane transporter activity"/>
    <property type="evidence" value="ECO:0007669"/>
    <property type="project" value="TreeGrafter"/>
</dbReference>
<dbReference type="GO" id="GO:0005739">
    <property type="term" value="C:mitochondrion"/>
    <property type="evidence" value="ECO:0007669"/>
    <property type="project" value="TreeGrafter"/>
</dbReference>
<keyword evidence="4" id="KW-0677">Repeat</keyword>
<accession>A0A1D2ACB4</accession>
<name>A0A1D2ACB4_AUXPR</name>
<feature type="repeat" description="Solcar" evidence="6">
    <location>
        <begin position="197"/>
        <end position="292"/>
    </location>
</feature>
<dbReference type="GO" id="GO:0016020">
    <property type="term" value="C:membrane"/>
    <property type="evidence" value="ECO:0007669"/>
    <property type="project" value="UniProtKB-SubCell"/>
</dbReference>
<dbReference type="PANTHER" id="PTHR46181:SF3">
    <property type="entry name" value="MITOCHONDRIAL GLYCINE TRANSPORTER"/>
    <property type="match status" value="1"/>
</dbReference>
<sequence length="306" mass="32259">MAQRTEKSRLVSAMSGSLSGACVSAIVQPLDVVRTRMQVDVNRGVHVSAWGTLRTITQESHWTGLWRGTQPTVIRLGLGAGLHFFLLETIKPLVSQRQPDGALKLGALQAAFAGGCSRAIAAVVSCPITVVKTRMEFGSVQGSSTLGALRAITRAEGVRGLFGGLGPTVLSNAPFAGLYYMFYTRLQSRLNERTAWRPMAVNLLSGTVAAVSATLLTQPFDVVRTQVQLRLVPRAAGAAGAAAPHLSALGMLRHISASQGARGLLAGAVPRVAKRALQTALIWVFYEELMGRAAVAARAAAAVPPK</sequence>
<dbReference type="EMBL" id="GDKF01001901">
    <property type="protein sequence ID" value="JAT76721.1"/>
    <property type="molecule type" value="Transcribed_RNA"/>
</dbReference>
<feature type="repeat" description="Solcar" evidence="6">
    <location>
        <begin position="105"/>
        <end position="189"/>
    </location>
</feature>
<evidence type="ECO:0000256" key="2">
    <source>
        <dbReference type="ARBA" id="ARBA00022448"/>
    </source>
</evidence>
<reference evidence="8" key="1">
    <citation type="submission" date="2015-08" db="EMBL/GenBank/DDBJ databases">
        <authorList>
            <person name="Babu N.S."/>
            <person name="Beckwith C.J."/>
            <person name="Beseler K.G."/>
            <person name="Brison A."/>
            <person name="Carone J.V."/>
            <person name="Caskin T.P."/>
            <person name="Diamond M."/>
            <person name="Durham M.E."/>
            <person name="Foxe J.M."/>
            <person name="Go M."/>
            <person name="Henderson B.A."/>
            <person name="Jones I.B."/>
            <person name="McGettigan J.A."/>
            <person name="Micheletti S.J."/>
            <person name="Nasrallah M.E."/>
            <person name="Ortiz D."/>
            <person name="Piller C.R."/>
            <person name="Privatt S.R."/>
            <person name="Schneider S.L."/>
            <person name="Sharp S."/>
            <person name="Smith T.C."/>
            <person name="Stanton J.D."/>
            <person name="Ullery H.E."/>
            <person name="Wilson R.J."/>
            <person name="Serrano M.G."/>
            <person name="Buck G."/>
            <person name="Lee V."/>
            <person name="Wang Y."/>
            <person name="Carvalho R."/>
            <person name="Voegtly L."/>
            <person name="Shi R."/>
            <person name="Duckworth R."/>
            <person name="Johnson A."/>
            <person name="Loviza R."/>
            <person name="Walstead R."/>
            <person name="Shah Z."/>
            <person name="Kiflezghi M."/>
            <person name="Wade K."/>
            <person name="Ball S.L."/>
            <person name="Bradley K.W."/>
            <person name="Asai D.J."/>
            <person name="Bowman C.A."/>
            <person name="Russell D.A."/>
            <person name="Pope W.H."/>
            <person name="Jacobs-Sera D."/>
            <person name="Hendrix R.W."/>
            <person name="Hatfull G.F."/>
        </authorList>
    </citation>
    <scope>NUCLEOTIDE SEQUENCE</scope>
</reference>
<feature type="repeat" description="Solcar" evidence="6">
    <location>
        <begin position="7"/>
        <end position="93"/>
    </location>
</feature>
<evidence type="ECO:0000256" key="7">
    <source>
        <dbReference type="RuleBase" id="RU000488"/>
    </source>
</evidence>
<evidence type="ECO:0008006" key="9">
    <source>
        <dbReference type="Google" id="ProtNLM"/>
    </source>
</evidence>
<protein>
    <recommendedName>
        <fullName evidence="9">Solute carrier family 25 member 38</fullName>
    </recommendedName>
</protein>
<dbReference type="InterPro" id="IPR002067">
    <property type="entry name" value="MCP"/>
</dbReference>
<keyword evidence="3 6" id="KW-0812">Transmembrane</keyword>
<evidence type="ECO:0000313" key="8">
    <source>
        <dbReference type="EMBL" id="JAT76721.1"/>
    </source>
</evidence>
<proteinExistence type="inferred from homology"/>